<dbReference type="RefSeq" id="WP_020739904.1">
    <property type="nucleotide sequence ID" value="NC_021658.1"/>
</dbReference>
<evidence type="ECO:0000313" key="2">
    <source>
        <dbReference type="EMBL" id="AGP40176.1"/>
    </source>
</evidence>
<sequence>MDDLGVGDPDRGGRLALPGEHLVGGADVAPPGRGAGEPGGVVDGVAVTHADVVGAVARARGVAALLAEAAERPAADEALVAAQHEGEHGGVAREVERAIARRAEVDERLLHEVARDPLEGGGREGLGAVGGAGVEEGEAVDVGPDGGEGLADGGRLVLDDHDEGEQGARHGRQYAAGRAPGATIRARMNGRGTGAPERR</sequence>
<feature type="region of interest" description="Disordered" evidence="1">
    <location>
        <begin position="1"/>
        <end position="37"/>
    </location>
</feature>
<name>S4Y6V9_SORCE</name>
<dbReference type="KEGG" id="scu:SCE1572_40145"/>
<dbReference type="AlphaFoldDB" id="S4Y6V9"/>
<dbReference type="HOGENOM" id="CLU_1371446_0_0_7"/>
<gene>
    <name evidence="2" type="ORF">SCE1572_40145</name>
</gene>
<dbReference type="EMBL" id="CP003969">
    <property type="protein sequence ID" value="AGP40176.1"/>
    <property type="molecule type" value="Genomic_DNA"/>
</dbReference>
<organism evidence="2 3">
    <name type="scientific">Sorangium cellulosum So0157-2</name>
    <dbReference type="NCBI Taxonomy" id="1254432"/>
    <lineage>
        <taxon>Bacteria</taxon>
        <taxon>Pseudomonadati</taxon>
        <taxon>Myxococcota</taxon>
        <taxon>Polyangia</taxon>
        <taxon>Polyangiales</taxon>
        <taxon>Polyangiaceae</taxon>
        <taxon>Sorangium</taxon>
    </lineage>
</organism>
<dbReference type="Proteomes" id="UP000014803">
    <property type="component" value="Chromosome"/>
</dbReference>
<evidence type="ECO:0000313" key="3">
    <source>
        <dbReference type="Proteomes" id="UP000014803"/>
    </source>
</evidence>
<proteinExistence type="predicted"/>
<evidence type="ECO:0000256" key="1">
    <source>
        <dbReference type="SAM" id="MobiDB-lite"/>
    </source>
</evidence>
<dbReference type="STRING" id="1254432.SCE1572_40145"/>
<accession>S4Y6V9</accession>
<protein>
    <submittedName>
        <fullName evidence="2">Uncharacterized protein</fullName>
    </submittedName>
</protein>
<feature type="region of interest" description="Disordered" evidence="1">
    <location>
        <begin position="136"/>
        <end position="199"/>
    </location>
</feature>
<reference evidence="2 3" key="1">
    <citation type="journal article" date="2013" name="Sci. Rep.">
        <title>Extraordinary expansion of a Sorangium cellulosum genome from an alkaline milieu.</title>
        <authorList>
            <person name="Han K."/>
            <person name="Li Z.F."/>
            <person name="Peng R."/>
            <person name="Zhu L.P."/>
            <person name="Zhou T."/>
            <person name="Wang L.G."/>
            <person name="Li S.G."/>
            <person name="Zhang X.B."/>
            <person name="Hu W."/>
            <person name="Wu Z.H."/>
            <person name="Qin N."/>
            <person name="Li Y.Z."/>
        </authorList>
    </citation>
    <scope>NUCLEOTIDE SEQUENCE [LARGE SCALE GENOMIC DNA]</scope>
    <source>
        <strain evidence="2 3">So0157-2</strain>
    </source>
</reference>